<dbReference type="PROSITE" id="PS50110">
    <property type="entry name" value="RESPONSE_REGULATORY"/>
    <property type="match status" value="1"/>
</dbReference>
<reference evidence="6 7" key="1">
    <citation type="submission" date="2018-12" db="EMBL/GenBank/DDBJ databases">
        <title>Genome Sequence of Candidatus Viridilinea halotolerans isolated from saline sulfide-rich spring.</title>
        <authorList>
            <person name="Grouzdev D.S."/>
            <person name="Burganskaya E.I."/>
            <person name="Krutkina M.S."/>
            <person name="Sukhacheva M.V."/>
            <person name="Gorlenko V.M."/>
        </authorList>
    </citation>
    <scope>NUCLEOTIDE SEQUENCE [LARGE SCALE GENOMIC DNA]</scope>
    <source>
        <strain evidence="6">Chok-6</strain>
    </source>
</reference>
<dbReference type="SUPFAM" id="SSF52172">
    <property type="entry name" value="CheY-like"/>
    <property type="match status" value="1"/>
</dbReference>
<feature type="modified residue" description="4-aspartylphosphate" evidence="3">
    <location>
        <position position="67"/>
    </location>
</feature>
<dbReference type="GO" id="GO:0000160">
    <property type="term" value="P:phosphorelay signal transduction system"/>
    <property type="evidence" value="ECO:0007669"/>
    <property type="project" value="InterPro"/>
</dbReference>
<dbReference type="Pfam" id="PF00072">
    <property type="entry name" value="Response_reg"/>
    <property type="match status" value="1"/>
</dbReference>
<gene>
    <name evidence="6" type="ORF">EI684_07665</name>
</gene>
<dbReference type="SUPFAM" id="SSF46894">
    <property type="entry name" value="C-terminal effector domain of the bipartite response regulators"/>
    <property type="match status" value="1"/>
</dbReference>
<dbReference type="PROSITE" id="PS50043">
    <property type="entry name" value="HTH_LUXR_2"/>
    <property type="match status" value="1"/>
</dbReference>
<dbReference type="PANTHER" id="PTHR43214">
    <property type="entry name" value="TWO-COMPONENT RESPONSE REGULATOR"/>
    <property type="match status" value="1"/>
</dbReference>
<dbReference type="InterPro" id="IPR001789">
    <property type="entry name" value="Sig_transdc_resp-reg_receiver"/>
</dbReference>
<keyword evidence="1 3" id="KW-0597">Phosphoprotein</keyword>
<dbReference type="Gene3D" id="3.40.50.2300">
    <property type="match status" value="1"/>
</dbReference>
<dbReference type="EMBL" id="RSAS01000292">
    <property type="protein sequence ID" value="RRR74155.1"/>
    <property type="molecule type" value="Genomic_DNA"/>
</dbReference>
<dbReference type="InterPro" id="IPR039420">
    <property type="entry name" value="WalR-like"/>
</dbReference>
<protein>
    <submittedName>
        <fullName evidence="6">DNA-binding response regulator</fullName>
    </submittedName>
</protein>
<feature type="domain" description="Response regulatory" evidence="5">
    <location>
        <begin position="16"/>
        <end position="132"/>
    </location>
</feature>
<evidence type="ECO:0000313" key="6">
    <source>
        <dbReference type="EMBL" id="RRR74155.1"/>
    </source>
</evidence>
<dbReference type="GO" id="GO:0003677">
    <property type="term" value="F:DNA binding"/>
    <property type="evidence" value="ECO:0007669"/>
    <property type="project" value="UniProtKB-KW"/>
</dbReference>
<proteinExistence type="predicted"/>
<evidence type="ECO:0000256" key="2">
    <source>
        <dbReference type="ARBA" id="ARBA00023125"/>
    </source>
</evidence>
<dbReference type="InterPro" id="IPR011006">
    <property type="entry name" value="CheY-like_superfamily"/>
</dbReference>
<dbReference type="GO" id="GO:0006355">
    <property type="term" value="P:regulation of DNA-templated transcription"/>
    <property type="evidence" value="ECO:0007669"/>
    <property type="project" value="InterPro"/>
</dbReference>
<dbReference type="InterPro" id="IPR016032">
    <property type="entry name" value="Sig_transdc_resp-reg_C-effctor"/>
</dbReference>
<accession>A0A426U322</accession>
<dbReference type="SMART" id="SM00421">
    <property type="entry name" value="HTH_LUXR"/>
    <property type="match status" value="1"/>
</dbReference>
<dbReference type="CDD" id="cd06170">
    <property type="entry name" value="LuxR_C_like"/>
    <property type="match status" value="1"/>
</dbReference>
<dbReference type="InterPro" id="IPR000792">
    <property type="entry name" value="Tscrpt_reg_LuxR_C"/>
</dbReference>
<dbReference type="Proteomes" id="UP000280307">
    <property type="component" value="Unassembled WGS sequence"/>
</dbReference>
<feature type="domain" description="HTH luxR-type" evidence="4">
    <location>
        <begin position="157"/>
        <end position="222"/>
    </location>
</feature>
<dbReference type="AlphaFoldDB" id="A0A426U322"/>
<evidence type="ECO:0000256" key="3">
    <source>
        <dbReference type="PROSITE-ProRule" id="PRU00169"/>
    </source>
</evidence>
<dbReference type="InterPro" id="IPR058245">
    <property type="entry name" value="NreC/VraR/RcsB-like_REC"/>
</dbReference>
<dbReference type="SMART" id="SM00448">
    <property type="entry name" value="REC"/>
    <property type="match status" value="1"/>
</dbReference>
<name>A0A426U322_9CHLR</name>
<evidence type="ECO:0000259" key="4">
    <source>
        <dbReference type="PROSITE" id="PS50043"/>
    </source>
</evidence>
<evidence type="ECO:0000259" key="5">
    <source>
        <dbReference type="PROSITE" id="PS50110"/>
    </source>
</evidence>
<organism evidence="6 7">
    <name type="scientific">Candidatus Viridilinea halotolerans</name>
    <dbReference type="NCBI Taxonomy" id="2491704"/>
    <lineage>
        <taxon>Bacteria</taxon>
        <taxon>Bacillati</taxon>
        <taxon>Chloroflexota</taxon>
        <taxon>Chloroflexia</taxon>
        <taxon>Chloroflexales</taxon>
        <taxon>Chloroflexineae</taxon>
        <taxon>Oscillochloridaceae</taxon>
        <taxon>Candidatus Viridilinea</taxon>
    </lineage>
</organism>
<keyword evidence="2 6" id="KW-0238">DNA-binding</keyword>
<evidence type="ECO:0000256" key="1">
    <source>
        <dbReference type="ARBA" id="ARBA00022553"/>
    </source>
</evidence>
<comment type="caution">
    <text evidence="6">The sequence shown here is derived from an EMBL/GenBank/DDBJ whole genome shotgun (WGS) entry which is preliminary data.</text>
</comment>
<dbReference type="Pfam" id="PF00196">
    <property type="entry name" value="GerE"/>
    <property type="match status" value="1"/>
</dbReference>
<dbReference type="PROSITE" id="PS00622">
    <property type="entry name" value="HTH_LUXR_1"/>
    <property type="match status" value="1"/>
</dbReference>
<evidence type="ECO:0000313" key="7">
    <source>
        <dbReference type="Proteomes" id="UP000280307"/>
    </source>
</evidence>
<dbReference type="PRINTS" id="PR00038">
    <property type="entry name" value="HTHLUXR"/>
</dbReference>
<sequence length="227" mass="24664">MLSSNRPSAREHTPAHIIIADDHDLSRAGLRAVFDDARDMRVVGEAADGQAAVDLCQQLQPHLAVLDVRMPVLDGLAATRAIKKVSPLTSVLIISFHADPEYVVEALRSGAAGYLLKDASRAEILDTARQILRGEALLHGSQAADLLRRAASDEEYTPGQRPPLTPREREVLLFVTEGNTNREIAERLGISPGTVKNHVEHIIAKLNVSDRTQAAVYALRHGLLASE</sequence>
<dbReference type="CDD" id="cd17535">
    <property type="entry name" value="REC_NarL-like"/>
    <property type="match status" value="1"/>
</dbReference>